<evidence type="ECO:0000313" key="1">
    <source>
        <dbReference type="EMBL" id="SVA15605.1"/>
    </source>
</evidence>
<dbReference type="AlphaFoldDB" id="A0A381THK9"/>
<reference evidence="1" key="1">
    <citation type="submission" date="2018-05" db="EMBL/GenBank/DDBJ databases">
        <authorList>
            <person name="Lanie J.A."/>
            <person name="Ng W.-L."/>
            <person name="Kazmierczak K.M."/>
            <person name="Andrzejewski T.M."/>
            <person name="Davidsen T.M."/>
            <person name="Wayne K.J."/>
            <person name="Tettelin H."/>
            <person name="Glass J.I."/>
            <person name="Rusch D."/>
            <person name="Podicherti R."/>
            <person name="Tsui H.-C.T."/>
            <person name="Winkler M.E."/>
        </authorList>
    </citation>
    <scope>NUCLEOTIDE SEQUENCE</scope>
</reference>
<name>A0A381THK9_9ZZZZ</name>
<protein>
    <submittedName>
        <fullName evidence="1">Uncharacterized protein</fullName>
    </submittedName>
</protein>
<organism evidence="1">
    <name type="scientific">marine metagenome</name>
    <dbReference type="NCBI Taxonomy" id="408172"/>
    <lineage>
        <taxon>unclassified sequences</taxon>
        <taxon>metagenomes</taxon>
        <taxon>ecological metagenomes</taxon>
    </lineage>
</organism>
<dbReference type="InterPro" id="IPR013429">
    <property type="entry name" value="Regulatory_FmdB_Zinc_ribbon"/>
</dbReference>
<proteinExistence type="predicted"/>
<sequence>MPFYNYECSECGHEFEQFRTVAQYDMPCKEACLSCFKIGYVVRCISNPRLGDSVKLEMTKGLLKPPMEFNERLKEVKKNFPGSTIEVRD</sequence>
<dbReference type="NCBIfam" id="TIGR02605">
    <property type="entry name" value="CxxC_CxxC_SSSS"/>
    <property type="match status" value="1"/>
</dbReference>
<dbReference type="EMBL" id="UINC01004610">
    <property type="protein sequence ID" value="SVA15605.1"/>
    <property type="molecule type" value="Genomic_DNA"/>
</dbReference>
<accession>A0A381THK9</accession>
<gene>
    <name evidence="1" type="ORF">METZ01_LOCUS68459</name>
</gene>